<feature type="transmembrane region" description="Helical" evidence="5">
    <location>
        <begin position="238"/>
        <end position="262"/>
    </location>
</feature>
<dbReference type="Pfam" id="PF01699">
    <property type="entry name" value="Na_Ca_ex"/>
    <property type="match status" value="2"/>
</dbReference>
<evidence type="ECO:0000256" key="3">
    <source>
        <dbReference type="ARBA" id="ARBA00022989"/>
    </source>
</evidence>
<proteinExistence type="predicted"/>
<evidence type="ECO:0000256" key="5">
    <source>
        <dbReference type="SAM" id="Phobius"/>
    </source>
</evidence>
<evidence type="ECO:0000259" key="6">
    <source>
        <dbReference type="Pfam" id="PF01699"/>
    </source>
</evidence>
<dbReference type="RefSeq" id="WP_153843866.1">
    <property type="nucleotide sequence ID" value="NZ_CP048602.1"/>
</dbReference>
<dbReference type="EMBL" id="VWRT01000020">
    <property type="protein sequence ID" value="KAE8437225.1"/>
    <property type="molecule type" value="Genomic_DNA"/>
</dbReference>
<dbReference type="Proteomes" id="UP000466130">
    <property type="component" value="Unassembled WGS sequence"/>
</dbReference>
<feature type="transmembrane region" description="Helical" evidence="5">
    <location>
        <begin position="129"/>
        <end position="147"/>
    </location>
</feature>
<keyword evidence="2 5" id="KW-0812">Transmembrane</keyword>
<dbReference type="PANTHER" id="PTHR10846:SF8">
    <property type="entry name" value="INNER MEMBRANE PROTEIN YRBG"/>
    <property type="match status" value="1"/>
</dbReference>
<name>A0ABQ6X849_9GAMM</name>
<feature type="transmembrane region" description="Helical" evidence="5">
    <location>
        <begin position="174"/>
        <end position="192"/>
    </location>
</feature>
<accession>A0ABQ6X849</accession>
<gene>
    <name evidence="7" type="ORF">F1978_15325</name>
</gene>
<evidence type="ECO:0000256" key="2">
    <source>
        <dbReference type="ARBA" id="ARBA00022692"/>
    </source>
</evidence>
<dbReference type="Gene3D" id="1.20.1420.30">
    <property type="entry name" value="NCX, central ion-binding region"/>
    <property type="match status" value="2"/>
</dbReference>
<dbReference type="NCBIfam" id="TIGR00367">
    <property type="entry name" value="calcium/sodium antiporter"/>
    <property type="match status" value="1"/>
</dbReference>
<dbReference type="InterPro" id="IPR044880">
    <property type="entry name" value="NCX_ion-bd_dom_sf"/>
</dbReference>
<comment type="subcellular location">
    <subcellularLocation>
        <location evidence="1">Membrane</location>
        <topology evidence="1">Multi-pass membrane protein</topology>
    </subcellularLocation>
</comment>
<feature type="transmembrane region" description="Helical" evidence="5">
    <location>
        <begin position="105"/>
        <end position="123"/>
    </location>
</feature>
<feature type="domain" description="Sodium/calcium exchanger membrane region" evidence="6">
    <location>
        <begin position="173"/>
        <end position="317"/>
    </location>
</feature>
<evidence type="ECO:0000313" key="8">
    <source>
        <dbReference type="Proteomes" id="UP000466130"/>
    </source>
</evidence>
<feature type="domain" description="Sodium/calcium exchanger membrane region" evidence="6">
    <location>
        <begin position="4"/>
        <end position="144"/>
    </location>
</feature>
<sequence length="324" mass="34427">MLLAFLAVVVGLVLLIWSAEKFIDGAAATSRWLGLSPLLIGMLVIGFGTSAPEMMVSVLAATQGNPGLAVGNAYGSNIANMGLVLGFVALMAPLAVHSGVIRKEMPLLVLVMLVTGYMLWDGWISRLEAALLLIGLGVFITASIFNARGQQDDPLMAEVTESLDSKPMSRGKSIMWTLIGLVLLIASSRLLVWGAVEIAVGFGVSDLIIGLTVVAVGTSLPELASSISALRRNEHDMVLGNVVGSNLFNSMAVVGLAGVIAPIEAGREVLMRDWSVMTLMTLVMVLFAFSWRGRPRRINRIEGGALFTMFIAYTGYMVSIVVMA</sequence>
<feature type="transmembrane region" description="Helical" evidence="5">
    <location>
        <begin position="274"/>
        <end position="291"/>
    </location>
</feature>
<feature type="transmembrane region" description="Helical" evidence="5">
    <location>
        <begin position="78"/>
        <end position="96"/>
    </location>
</feature>
<comment type="caution">
    <text evidence="7">The sequence shown here is derived from an EMBL/GenBank/DDBJ whole genome shotgun (WGS) entry which is preliminary data.</text>
</comment>
<protein>
    <submittedName>
        <fullName evidence="7">Calcium/sodium antiporter</fullName>
    </submittedName>
</protein>
<reference evidence="7 8" key="1">
    <citation type="submission" date="2019-09" db="EMBL/GenBank/DDBJ databases">
        <title>The Halomonas whole genome shotgun (WGS).</title>
        <authorList>
            <person name="Xie Z."/>
        </authorList>
    </citation>
    <scope>NUCLEOTIDE SEQUENCE [LARGE SCALE GENOMIC DNA]</scope>
    <source>
        <strain evidence="7 8">NBT06E8</strain>
    </source>
</reference>
<evidence type="ECO:0000313" key="7">
    <source>
        <dbReference type="EMBL" id="KAE8437225.1"/>
    </source>
</evidence>
<dbReference type="InterPro" id="IPR004481">
    <property type="entry name" value="K/Na/Ca-exchanger"/>
</dbReference>
<evidence type="ECO:0000256" key="4">
    <source>
        <dbReference type="ARBA" id="ARBA00023136"/>
    </source>
</evidence>
<dbReference type="PANTHER" id="PTHR10846">
    <property type="entry name" value="SODIUM/POTASSIUM/CALCIUM EXCHANGER"/>
    <property type="match status" value="1"/>
</dbReference>
<organism evidence="7 8">
    <name type="scientific">Vreelandella piezotolerans</name>
    <dbReference type="NCBI Taxonomy" id="2609667"/>
    <lineage>
        <taxon>Bacteria</taxon>
        <taxon>Pseudomonadati</taxon>
        <taxon>Pseudomonadota</taxon>
        <taxon>Gammaproteobacteria</taxon>
        <taxon>Oceanospirillales</taxon>
        <taxon>Halomonadaceae</taxon>
        <taxon>Vreelandella</taxon>
    </lineage>
</organism>
<feature type="transmembrane region" description="Helical" evidence="5">
    <location>
        <begin position="303"/>
        <end position="323"/>
    </location>
</feature>
<dbReference type="InterPro" id="IPR004837">
    <property type="entry name" value="NaCa_Exmemb"/>
</dbReference>
<keyword evidence="8" id="KW-1185">Reference proteome</keyword>
<evidence type="ECO:0000256" key="1">
    <source>
        <dbReference type="ARBA" id="ARBA00004141"/>
    </source>
</evidence>
<keyword evidence="3 5" id="KW-1133">Transmembrane helix</keyword>
<keyword evidence="4 5" id="KW-0472">Membrane</keyword>